<feature type="domain" description="Cell envelope-related transcriptional attenuator" evidence="4">
    <location>
        <begin position="149"/>
        <end position="301"/>
    </location>
</feature>
<proteinExistence type="inferred from homology"/>
<evidence type="ECO:0000256" key="2">
    <source>
        <dbReference type="SAM" id="MobiDB-lite"/>
    </source>
</evidence>
<dbReference type="Proteomes" id="UP000278962">
    <property type="component" value="Unassembled WGS sequence"/>
</dbReference>
<evidence type="ECO:0000313" key="5">
    <source>
        <dbReference type="EMBL" id="RKQ91718.1"/>
    </source>
</evidence>
<evidence type="ECO:0000259" key="4">
    <source>
        <dbReference type="Pfam" id="PF03816"/>
    </source>
</evidence>
<sequence length="378" mass="40805">MADPDDKRPYNVYRSKPKLFGRRDDDGGLAEMQQEEAPPSHGWEDAPPPPRRRRRLPFPRRRPGRRRIGFWRILRWVVTAVFAWLAISLVLFLVSAQIQSAQVSDAADAELGGAGYPLTSPNTILVLGSDARTKDSKEPGAQKIGQASRSDSILLLRIGGGHNATLSIPRDTVVDIPGHGRSKINAAYAIGGPALAIRTVEGFLGVQVNHLIEVNFENFPQLIDALGGVTYRGGCVVSRINGGFKNGGYTLRLKSGEQEIDGKQALALARTRKNECNPKESDLTRARRQQKILGAIKDKVTSVETFVRLPWVSWAAPKAVRSDMSGPTLLGVVGAELSAGTAKPQVLKPSGGVTLPDGGAGLTVDDATKQRAVDRFLG</sequence>
<dbReference type="Gene3D" id="3.40.630.190">
    <property type="entry name" value="LCP protein"/>
    <property type="match status" value="1"/>
</dbReference>
<protein>
    <submittedName>
        <fullName evidence="5">LytR family transcriptional attenuator</fullName>
    </submittedName>
</protein>
<feature type="region of interest" description="Disordered" evidence="2">
    <location>
        <begin position="1"/>
        <end position="59"/>
    </location>
</feature>
<dbReference type="OrthoDB" id="9782542at2"/>
<evidence type="ECO:0000313" key="6">
    <source>
        <dbReference type="Proteomes" id="UP000278962"/>
    </source>
</evidence>
<comment type="caution">
    <text evidence="5">The sequence shown here is derived from an EMBL/GenBank/DDBJ whole genome shotgun (WGS) entry which is preliminary data.</text>
</comment>
<name>A0A660L9M2_9ACTN</name>
<keyword evidence="3" id="KW-1133">Transmembrane helix</keyword>
<gene>
    <name evidence="5" type="ORF">C8N24_1546</name>
</gene>
<dbReference type="Pfam" id="PF03816">
    <property type="entry name" value="LytR_cpsA_psr"/>
    <property type="match status" value="1"/>
</dbReference>
<dbReference type="InterPro" id="IPR004474">
    <property type="entry name" value="LytR_CpsA_psr"/>
</dbReference>
<dbReference type="EMBL" id="RBIL01000001">
    <property type="protein sequence ID" value="RKQ91718.1"/>
    <property type="molecule type" value="Genomic_DNA"/>
</dbReference>
<keyword evidence="6" id="KW-1185">Reference proteome</keyword>
<keyword evidence="3" id="KW-0472">Membrane</keyword>
<dbReference type="RefSeq" id="WP_121249484.1">
    <property type="nucleotide sequence ID" value="NZ_RBIL01000001.1"/>
</dbReference>
<dbReference type="PANTHER" id="PTHR33392:SF6">
    <property type="entry name" value="POLYISOPRENYL-TEICHOIC ACID--PEPTIDOGLYCAN TEICHOIC ACID TRANSFERASE TAGU"/>
    <property type="match status" value="1"/>
</dbReference>
<keyword evidence="3" id="KW-0812">Transmembrane</keyword>
<feature type="compositionally biased region" description="Basic residues" evidence="2">
    <location>
        <begin position="50"/>
        <end position="59"/>
    </location>
</feature>
<evidence type="ECO:0000256" key="3">
    <source>
        <dbReference type="SAM" id="Phobius"/>
    </source>
</evidence>
<organism evidence="5 6">
    <name type="scientific">Solirubrobacter pauli</name>
    <dbReference type="NCBI Taxonomy" id="166793"/>
    <lineage>
        <taxon>Bacteria</taxon>
        <taxon>Bacillati</taxon>
        <taxon>Actinomycetota</taxon>
        <taxon>Thermoleophilia</taxon>
        <taxon>Solirubrobacterales</taxon>
        <taxon>Solirubrobacteraceae</taxon>
        <taxon>Solirubrobacter</taxon>
    </lineage>
</organism>
<reference evidence="5 6" key="1">
    <citation type="submission" date="2018-10" db="EMBL/GenBank/DDBJ databases">
        <title>Genomic Encyclopedia of Archaeal and Bacterial Type Strains, Phase II (KMG-II): from individual species to whole genera.</title>
        <authorList>
            <person name="Goeker M."/>
        </authorList>
    </citation>
    <scope>NUCLEOTIDE SEQUENCE [LARGE SCALE GENOMIC DNA]</scope>
    <source>
        <strain evidence="5 6">DSM 14954</strain>
    </source>
</reference>
<dbReference type="NCBIfam" id="TIGR00350">
    <property type="entry name" value="lytR_cpsA_psr"/>
    <property type="match status" value="1"/>
</dbReference>
<evidence type="ECO:0000256" key="1">
    <source>
        <dbReference type="ARBA" id="ARBA00006068"/>
    </source>
</evidence>
<accession>A0A660L9M2</accession>
<comment type="similarity">
    <text evidence="1">Belongs to the LytR/CpsA/Psr (LCP) family.</text>
</comment>
<dbReference type="InterPro" id="IPR050922">
    <property type="entry name" value="LytR/CpsA/Psr_CW_biosynth"/>
</dbReference>
<dbReference type="AlphaFoldDB" id="A0A660L9M2"/>
<feature type="transmembrane region" description="Helical" evidence="3">
    <location>
        <begin position="73"/>
        <end position="94"/>
    </location>
</feature>
<dbReference type="PANTHER" id="PTHR33392">
    <property type="entry name" value="POLYISOPRENYL-TEICHOIC ACID--PEPTIDOGLYCAN TEICHOIC ACID TRANSFERASE TAGU"/>
    <property type="match status" value="1"/>
</dbReference>